<keyword evidence="1" id="KW-0732">Signal</keyword>
<evidence type="ECO:0000256" key="1">
    <source>
        <dbReference type="SAM" id="SignalP"/>
    </source>
</evidence>
<organism evidence="2">
    <name type="scientific">Arundo donax</name>
    <name type="common">Giant reed</name>
    <name type="synonym">Donax arundinaceus</name>
    <dbReference type="NCBI Taxonomy" id="35708"/>
    <lineage>
        <taxon>Eukaryota</taxon>
        <taxon>Viridiplantae</taxon>
        <taxon>Streptophyta</taxon>
        <taxon>Embryophyta</taxon>
        <taxon>Tracheophyta</taxon>
        <taxon>Spermatophyta</taxon>
        <taxon>Magnoliopsida</taxon>
        <taxon>Liliopsida</taxon>
        <taxon>Poales</taxon>
        <taxon>Poaceae</taxon>
        <taxon>PACMAD clade</taxon>
        <taxon>Arundinoideae</taxon>
        <taxon>Arundineae</taxon>
        <taxon>Arundo</taxon>
    </lineage>
</organism>
<dbReference type="EMBL" id="GBRH01262664">
    <property type="protein sequence ID" value="JAD35231.1"/>
    <property type="molecule type" value="Transcribed_RNA"/>
</dbReference>
<proteinExistence type="predicted"/>
<accession>A0A0A8Z8U8</accession>
<sequence>MTVWRHIIFQRIVLLVFSIAVLHQSKSDEVQSGFLICDNQCFIKPSPVLKDSTIFC</sequence>
<feature type="chain" id="PRO_5002042320" evidence="1">
    <location>
        <begin position="28"/>
        <end position="56"/>
    </location>
</feature>
<reference evidence="2" key="2">
    <citation type="journal article" date="2015" name="Data Brief">
        <title>Shoot transcriptome of the giant reed, Arundo donax.</title>
        <authorList>
            <person name="Barrero R.A."/>
            <person name="Guerrero F.D."/>
            <person name="Moolhuijzen P."/>
            <person name="Goolsby J.A."/>
            <person name="Tidwell J."/>
            <person name="Bellgard S.E."/>
            <person name="Bellgard M.I."/>
        </authorList>
    </citation>
    <scope>NUCLEOTIDE SEQUENCE</scope>
    <source>
        <tissue evidence="2">Shoot tissue taken approximately 20 cm above the soil surface</tissue>
    </source>
</reference>
<evidence type="ECO:0000313" key="2">
    <source>
        <dbReference type="EMBL" id="JAD35231.1"/>
    </source>
</evidence>
<protein>
    <submittedName>
        <fullName evidence="2">Uncharacterized protein</fullName>
    </submittedName>
</protein>
<reference evidence="2" key="1">
    <citation type="submission" date="2014-09" db="EMBL/GenBank/DDBJ databases">
        <authorList>
            <person name="Magalhaes I.L.F."/>
            <person name="Oliveira U."/>
            <person name="Santos F.R."/>
            <person name="Vidigal T.H.D.A."/>
            <person name="Brescovit A.D."/>
            <person name="Santos A.J."/>
        </authorList>
    </citation>
    <scope>NUCLEOTIDE SEQUENCE</scope>
    <source>
        <tissue evidence="2">Shoot tissue taken approximately 20 cm above the soil surface</tissue>
    </source>
</reference>
<dbReference type="AlphaFoldDB" id="A0A0A8Z8U8"/>
<name>A0A0A8Z8U8_ARUDO</name>
<feature type="signal peptide" evidence="1">
    <location>
        <begin position="1"/>
        <end position="27"/>
    </location>
</feature>